<accession>A0ABW6WIY3</accession>
<dbReference type="Proteomes" id="UP001602245">
    <property type="component" value="Unassembled WGS sequence"/>
</dbReference>
<dbReference type="EMBL" id="JBIAZU010000005">
    <property type="protein sequence ID" value="MFF5293259.1"/>
    <property type="molecule type" value="Genomic_DNA"/>
</dbReference>
<feature type="domain" description="Treble clef zinc finger" evidence="1">
    <location>
        <begin position="18"/>
        <end position="72"/>
    </location>
</feature>
<gene>
    <name evidence="2" type="ORF">ACFY35_27820</name>
</gene>
<dbReference type="Gene3D" id="3.40.960.10">
    <property type="entry name" value="VSR Endonuclease"/>
    <property type="match status" value="1"/>
</dbReference>
<keyword evidence="3" id="KW-1185">Reference proteome</keyword>
<comment type="caution">
    <text evidence="2">The sequence shown here is derived from an EMBL/GenBank/DDBJ whole genome shotgun (WGS) entry which is preliminary data.</text>
</comment>
<dbReference type="InterPro" id="IPR025487">
    <property type="entry name" value="DUF4379"/>
</dbReference>
<protein>
    <submittedName>
        <fullName evidence="2">Zinc-ribbon domain-containing protein</fullName>
    </submittedName>
</protein>
<sequence>MLWSPGDAASFSNTHPELAEMFVANKSHPGRGPQSLTAGSNDVCVWRCPECFRLFERSVVTQATRLLCAACAYLARGVAKRVAPEGKSLATLMPEIAATFVANLSWPGHGPATLYPRAGALCSWRSLLELEVAHLLAAATGDEVEVDVRLDGGRRSAERLDLFIPSAGLYIDLDPAQWHTDATAHARDLRKSEVMAKLGLRYVRVRQPGTPPVPRRQ</sequence>
<reference evidence="2 3" key="1">
    <citation type="submission" date="2024-10" db="EMBL/GenBank/DDBJ databases">
        <title>The Natural Products Discovery Center: Release of the First 8490 Sequenced Strains for Exploring Actinobacteria Biosynthetic Diversity.</title>
        <authorList>
            <person name="Kalkreuter E."/>
            <person name="Kautsar S.A."/>
            <person name="Yang D."/>
            <person name="Bader C.D."/>
            <person name="Teijaro C.N."/>
            <person name="Fluegel L."/>
            <person name="Davis C.M."/>
            <person name="Simpson J.R."/>
            <person name="Lauterbach L."/>
            <person name="Steele A.D."/>
            <person name="Gui C."/>
            <person name="Meng S."/>
            <person name="Li G."/>
            <person name="Viehrig K."/>
            <person name="Ye F."/>
            <person name="Su P."/>
            <person name="Kiefer A.F."/>
            <person name="Nichols A."/>
            <person name="Cepeda A.J."/>
            <person name="Yan W."/>
            <person name="Fan B."/>
            <person name="Jiang Y."/>
            <person name="Adhikari A."/>
            <person name="Zheng C.-J."/>
            <person name="Schuster L."/>
            <person name="Cowan T.M."/>
            <person name="Smanski M.J."/>
            <person name="Chevrette M.G."/>
            <person name="De Carvalho L.P.S."/>
            <person name="Shen B."/>
        </authorList>
    </citation>
    <scope>NUCLEOTIDE SEQUENCE [LARGE SCALE GENOMIC DNA]</scope>
    <source>
        <strain evidence="2 3">NPDC000087</strain>
    </source>
</reference>
<proteinExistence type="predicted"/>
<evidence type="ECO:0000259" key="1">
    <source>
        <dbReference type="Pfam" id="PF14311"/>
    </source>
</evidence>
<dbReference type="Pfam" id="PF14311">
    <property type="entry name" value="DUF4379"/>
    <property type="match status" value="1"/>
</dbReference>
<organism evidence="2 3">
    <name type="scientific">Paractinoplanes globisporus</name>
    <dbReference type="NCBI Taxonomy" id="113565"/>
    <lineage>
        <taxon>Bacteria</taxon>
        <taxon>Bacillati</taxon>
        <taxon>Actinomycetota</taxon>
        <taxon>Actinomycetes</taxon>
        <taxon>Micromonosporales</taxon>
        <taxon>Micromonosporaceae</taxon>
        <taxon>Paractinoplanes</taxon>
    </lineage>
</organism>
<evidence type="ECO:0000313" key="2">
    <source>
        <dbReference type="EMBL" id="MFF5293259.1"/>
    </source>
</evidence>
<name>A0ABW6WIY3_9ACTN</name>
<evidence type="ECO:0000313" key="3">
    <source>
        <dbReference type="Proteomes" id="UP001602245"/>
    </source>
</evidence>
<dbReference type="RefSeq" id="WP_020517815.1">
    <property type="nucleotide sequence ID" value="NZ_JBIAZU010000005.1"/>
</dbReference>